<accession>A0ABX5B4L3</accession>
<protein>
    <recommendedName>
        <fullName evidence="4">CopG domain protein DNA-binding domain protein</fullName>
    </recommendedName>
</protein>
<name>A0ABX5B4L3_9SPIR</name>
<dbReference type="Proteomes" id="UP000238924">
    <property type="component" value="Unassembled WGS sequence"/>
</dbReference>
<dbReference type="EMBL" id="JJMJ01000223">
    <property type="protein sequence ID" value="PPS21247.1"/>
    <property type="molecule type" value="Genomic_DNA"/>
</dbReference>
<evidence type="ECO:0000313" key="3">
    <source>
        <dbReference type="Proteomes" id="UP000238924"/>
    </source>
</evidence>
<gene>
    <name evidence="2" type="ORF">DJ52_12085</name>
</gene>
<dbReference type="InterPro" id="IPR046257">
    <property type="entry name" value="DUF6290"/>
</dbReference>
<feature type="region of interest" description="Disordered" evidence="1">
    <location>
        <begin position="1"/>
        <end position="44"/>
    </location>
</feature>
<evidence type="ECO:0000313" key="2">
    <source>
        <dbReference type="EMBL" id="PPS21247.1"/>
    </source>
</evidence>
<reference evidence="2 3" key="1">
    <citation type="submission" date="2014-04" db="EMBL/GenBank/DDBJ databases">
        <title>Whole genome sequence of 'Brachyspira hampsonii' D13-03603F2.</title>
        <authorList>
            <person name="Patterson A.H."/>
            <person name="Chaban B."/>
            <person name="Fernando C."/>
            <person name="Harding J.C."/>
            <person name="Hill J.E."/>
        </authorList>
    </citation>
    <scope>NUCLEOTIDE SEQUENCE [LARGE SCALE GENOMIC DNA]</scope>
    <source>
        <strain evidence="2 3">D13-03603F2</strain>
    </source>
</reference>
<evidence type="ECO:0008006" key="4">
    <source>
        <dbReference type="Google" id="ProtNLM"/>
    </source>
</evidence>
<dbReference type="Pfam" id="PF19807">
    <property type="entry name" value="DUF6290"/>
    <property type="match status" value="1"/>
</dbReference>
<proteinExistence type="predicted"/>
<evidence type="ECO:0000256" key="1">
    <source>
        <dbReference type="SAM" id="MobiDB-lite"/>
    </source>
</evidence>
<comment type="caution">
    <text evidence="2">The sequence shown here is derived from an EMBL/GenBank/DDBJ whole genome shotgun (WGS) entry which is preliminary data.</text>
</comment>
<keyword evidence="3" id="KW-1185">Reference proteome</keyword>
<organism evidence="2 3">
    <name type="scientific">Brachyspira murdochii</name>
    <dbReference type="NCBI Taxonomy" id="84378"/>
    <lineage>
        <taxon>Bacteria</taxon>
        <taxon>Pseudomonadati</taxon>
        <taxon>Spirochaetota</taxon>
        <taxon>Spirochaetia</taxon>
        <taxon>Brachyspirales</taxon>
        <taxon>Brachyspiraceae</taxon>
        <taxon>Brachyspira</taxon>
    </lineage>
</organism>
<sequence>MDMEKKEIKKKKGTWGGARPNTGGARPGAGRKKKDDKDKKPSYRVSLRLNEEENKLLGELAKREGMSIGQYIRKCALENIDRVLR</sequence>